<accession>A0A6I6MXM5</accession>
<dbReference type="Proteomes" id="UP000431269">
    <property type="component" value="Chromosome"/>
</dbReference>
<dbReference type="PANTHER" id="PTHR30029:SF2">
    <property type="entry name" value="STAGE V SPORULATION PROTEIN R"/>
    <property type="match status" value="1"/>
</dbReference>
<proteinExistence type="predicted"/>
<dbReference type="EMBL" id="CP047045">
    <property type="protein sequence ID" value="QGZ97084.1"/>
    <property type="molecule type" value="Genomic_DNA"/>
</dbReference>
<name>A0A6I6MXM5_9CAUL</name>
<evidence type="ECO:0000313" key="3">
    <source>
        <dbReference type="EMBL" id="QGZ97084.1"/>
    </source>
</evidence>
<protein>
    <submittedName>
        <fullName evidence="3">SpoVR family protein</fullName>
    </submittedName>
</protein>
<evidence type="ECO:0000259" key="2">
    <source>
        <dbReference type="Pfam" id="PF24755"/>
    </source>
</evidence>
<dbReference type="InterPro" id="IPR057270">
    <property type="entry name" value="Ycgb-like"/>
</dbReference>
<dbReference type="AlphaFoldDB" id="A0A6I6MXM5"/>
<sequence>MSLLAPESKLLFKGPDWDFDLIKRVHEACGEIGINEMGLDPYPNQIEVITTEQMLDAYASTGMPLFYRHWSFGKEFARNEALYRKGHQGLAYEIVINSNPCLVYIMEENSATMQTLVIAHAGYGHSHFFKNNYVFKQWTDAGGILDYLEFARALIAKYEDRYGQEEVERLLDAAHALQSHGIHRFPRKRMPDLRSEERREEERRLHGEQLFNDLWRTVPTGKRKLNKDEDAKRKALLGLPEENLLYFLEKTAPRLRPWQREILRIVRLINQYFYPQRQTKVMNEGCATYTHHRIMNRLHEKGQINDGSFLEFIHSHTGVVLQPGFDDRRYGGINPYALGFAMCNDIERICTKPTDEDREWMPAIAGNGDAYGTLRDIWANYRDESFVSQFLSPACIRDFGLFNVVDDEEQDEMNVAAIHDERGYRRIKRQLSKHYDIAYRDPDIQIVDVDLAGDRKLILSHRVLDGMVLEEHDTERVLQHVADLWGYDVKLVEQDDNGNVKGEHTASPRRAFA</sequence>
<dbReference type="Pfam" id="PF04293">
    <property type="entry name" value="SpoVR"/>
    <property type="match status" value="1"/>
</dbReference>
<dbReference type="RefSeq" id="WP_158767909.1">
    <property type="nucleotide sequence ID" value="NZ_CP047045.1"/>
</dbReference>
<dbReference type="KEGG" id="tsv:DSM104635_03950"/>
<dbReference type="Pfam" id="PF24755">
    <property type="entry name" value="SpoVR_C"/>
    <property type="match status" value="1"/>
</dbReference>
<evidence type="ECO:0000313" key="4">
    <source>
        <dbReference type="Proteomes" id="UP000431269"/>
    </source>
</evidence>
<dbReference type="InterPro" id="IPR007390">
    <property type="entry name" value="Spore_V_R"/>
</dbReference>
<dbReference type="NCBIfam" id="NF008737">
    <property type="entry name" value="PRK11767.1"/>
    <property type="match status" value="1"/>
</dbReference>
<dbReference type="PANTHER" id="PTHR30029">
    <property type="entry name" value="STAGE V SPORULATION PROTEIN R"/>
    <property type="match status" value="1"/>
</dbReference>
<dbReference type="InterPro" id="IPR057008">
    <property type="entry name" value="SpoVR-like_C"/>
</dbReference>
<gene>
    <name evidence="3" type="ORF">DSM104635_03950</name>
</gene>
<reference evidence="4" key="1">
    <citation type="submission" date="2019-12" db="EMBL/GenBank/DDBJ databases">
        <title>Complete genome of Terracaulis silvestris 0127_4.</title>
        <authorList>
            <person name="Vieira S."/>
            <person name="Riedel T."/>
            <person name="Sproer C."/>
            <person name="Pascual J."/>
            <person name="Boedeker C."/>
            <person name="Overmann J."/>
        </authorList>
    </citation>
    <scope>NUCLEOTIDE SEQUENCE [LARGE SCALE GENOMIC DNA]</scope>
    <source>
        <strain evidence="4">0127_4</strain>
    </source>
</reference>
<evidence type="ECO:0000259" key="1">
    <source>
        <dbReference type="Pfam" id="PF04293"/>
    </source>
</evidence>
<organism evidence="3 4">
    <name type="scientific">Terricaulis silvestris</name>
    <dbReference type="NCBI Taxonomy" id="2686094"/>
    <lineage>
        <taxon>Bacteria</taxon>
        <taxon>Pseudomonadati</taxon>
        <taxon>Pseudomonadota</taxon>
        <taxon>Alphaproteobacteria</taxon>
        <taxon>Caulobacterales</taxon>
        <taxon>Caulobacteraceae</taxon>
        <taxon>Terricaulis</taxon>
    </lineage>
</organism>
<feature type="domain" description="SpoVR protein-like N-terminal" evidence="1">
    <location>
        <begin position="16"/>
        <end position="438"/>
    </location>
</feature>
<keyword evidence="4" id="KW-1185">Reference proteome</keyword>
<feature type="domain" description="SpoVR-like C-terminal" evidence="2">
    <location>
        <begin position="442"/>
        <end position="496"/>
    </location>
</feature>
<dbReference type="InterPro" id="IPR056174">
    <property type="entry name" value="SpoVR_N"/>
</dbReference>